<dbReference type="GO" id="GO:0010181">
    <property type="term" value="F:FMN binding"/>
    <property type="evidence" value="ECO:0007669"/>
    <property type="project" value="InterPro"/>
</dbReference>
<comment type="caution">
    <text evidence="6">The sequence shown here is derived from an EMBL/GenBank/DDBJ whole genome shotgun (WGS) entry which is preliminary data.</text>
</comment>
<dbReference type="Gene3D" id="2.30.110.10">
    <property type="entry name" value="Electron Transport, Fmn-binding Protein, Chain A"/>
    <property type="match status" value="1"/>
</dbReference>
<dbReference type="InterPro" id="IPR002563">
    <property type="entry name" value="Flavin_Rdtase-like_dom"/>
</dbReference>
<proteinExistence type="inferred from homology"/>
<accession>A0A0R3KQF4</accession>
<evidence type="ECO:0000256" key="2">
    <source>
        <dbReference type="ARBA" id="ARBA00022630"/>
    </source>
</evidence>
<dbReference type="SUPFAM" id="SSF50475">
    <property type="entry name" value="FMN-binding split barrel"/>
    <property type="match status" value="1"/>
</dbReference>
<protein>
    <recommendedName>
        <fullName evidence="5">Flavin reductase like domain-containing protein</fullName>
    </recommendedName>
</protein>
<name>A0A0R3KQF4_9BRAD</name>
<gene>
    <name evidence="6" type="ORF">CP49_17830</name>
</gene>
<evidence type="ECO:0000313" key="6">
    <source>
        <dbReference type="EMBL" id="KRQ97722.1"/>
    </source>
</evidence>
<dbReference type="STRING" id="1518501.CQ10_09200"/>
<dbReference type="PANTHER" id="PTHR33798">
    <property type="entry name" value="FLAVOPROTEIN OXYGENASE"/>
    <property type="match status" value="1"/>
</dbReference>
<dbReference type="PANTHER" id="PTHR33798:SF5">
    <property type="entry name" value="FLAVIN REDUCTASE LIKE DOMAIN-CONTAINING PROTEIN"/>
    <property type="match status" value="1"/>
</dbReference>
<dbReference type="EMBL" id="LLXX01000182">
    <property type="protein sequence ID" value="KRQ97722.1"/>
    <property type="molecule type" value="Genomic_DNA"/>
</dbReference>
<sequence length="215" mass="23322">MIFDMETLEAQNRYKILTATVTPRPIAWVTTLSASGVINAAPFSFFNVIGHEPPTVAIGLLAGSGRFKDTAANILDTGEFVVNLVAERNAEAMNVTCIDAPPDVDELALAGLTPVASNAVRPPRIAESPVSFECRVLTSLVTGPRQTAVIGRVVRAHVDDAVILDKERCHIDTQALRLIARMHGSGWYARSSDLFQIDRPSWAAWQEKNVKAETA</sequence>
<keyword evidence="3" id="KW-0288">FMN</keyword>
<dbReference type="AlphaFoldDB" id="A0A0R3KQF4"/>
<dbReference type="RefSeq" id="WP_057854377.1">
    <property type="nucleotide sequence ID" value="NZ_LLXX01000182.1"/>
</dbReference>
<organism evidence="6 7">
    <name type="scientific">Bradyrhizobium valentinum</name>
    <dbReference type="NCBI Taxonomy" id="1518501"/>
    <lineage>
        <taxon>Bacteria</taxon>
        <taxon>Pseudomonadati</taxon>
        <taxon>Pseudomonadota</taxon>
        <taxon>Alphaproteobacteria</taxon>
        <taxon>Hyphomicrobiales</taxon>
        <taxon>Nitrobacteraceae</taxon>
        <taxon>Bradyrhizobium</taxon>
    </lineage>
</organism>
<comment type="cofactor">
    <cofactor evidence="1">
        <name>FMN</name>
        <dbReference type="ChEBI" id="CHEBI:58210"/>
    </cofactor>
</comment>
<keyword evidence="7" id="KW-1185">Reference proteome</keyword>
<dbReference type="Pfam" id="PF01613">
    <property type="entry name" value="Flavin_Reduct"/>
    <property type="match status" value="1"/>
</dbReference>
<keyword evidence="2" id="KW-0285">Flavoprotein</keyword>
<feature type="domain" description="Flavin reductase like" evidence="5">
    <location>
        <begin position="19"/>
        <end position="172"/>
    </location>
</feature>
<evidence type="ECO:0000256" key="3">
    <source>
        <dbReference type="ARBA" id="ARBA00022643"/>
    </source>
</evidence>
<evidence type="ECO:0000259" key="5">
    <source>
        <dbReference type="SMART" id="SM00903"/>
    </source>
</evidence>
<evidence type="ECO:0000313" key="7">
    <source>
        <dbReference type="Proteomes" id="UP000051913"/>
    </source>
</evidence>
<reference evidence="6 7" key="1">
    <citation type="submission" date="2014-03" db="EMBL/GenBank/DDBJ databases">
        <title>Bradyrhizobium valentinum sp. nov., isolated from effective nodules of Lupinus mariae-josephae, a lupine endemic of basic-lime soils in Eastern Spain.</title>
        <authorList>
            <person name="Duran D."/>
            <person name="Rey L."/>
            <person name="Navarro A."/>
            <person name="Busquets A."/>
            <person name="Imperial J."/>
            <person name="Ruiz-Argueso T."/>
        </authorList>
    </citation>
    <scope>NUCLEOTIDE SEQUENCE [LARGE SCALE GENOMIC DNA]</scope>
    <source>
        <strain evidence="6 7">LmjM3</strain>
    </source>
</reference>
<evidence type="ECO:0000256" key="4">
    <source>
        <dbReference type="ARBA" id="ARBA00038054"/>
    </source>
</evidence>
<dbReference type="InterPro" id="IPR012349">
    <property type="entry name" value="Split_barrel_FMN-bd"/>
</dbReference>
<evidence type="ECO:0000256" key="1">
    <source>
        <dbReference type="ARBA" id="ARBA00001917"/>
    </source>
</evidence>
<comment type="similarity">
    <text evidence="4">Belongs to the flavoredoxin family.</text>
</comment>
<dbReference type="GO" id="GO:0016646">
    <property type="term" value="F:oxidoreductase activity, acting on the CH-NH group of donors, NAD or NADP as acceptor"/>
    <property type="evidence" value="ECO:0007669"/>
    <property type="project" value="UniProtKB-ARBA"/>
</dbReference>
<dbReference type="Proteomes" id="UP000051913">
    <property type="component" value="Unassembled WGS sequence"/>
</dbReference>
<dbReference type="SMART" id="SM00903">
    <property type="entry name" value="Flavin_Reduct"/>
    <property type="match status" value="1"/>
</dbReference>